<evidence type="ECO:0000259" key="2">
    <source>
        <dbReference type="SMART" id="SM00479"/>
    </source>
</evidence>
<keyword evidence="4" id="KW-1185">Reference proteome</keyword>
<dbReference type="eggNOG" id="COG2176">
    <property type="taxonomic scope" value="Bacteria"/>
</dbReference>
<dbReference type="PANTHER" id="PTHR30231">
    <property type="entry name" value="DNA POLYMERASE III SUBUNIT EPSILON"/>
    <property type="match status" value="1"/>
</dbReference>
<dbReference type="NCBIfam" id="TIGR00573">
    <property type="entry name" value="dnaq"/>
    <property type="match status" value="1"/>
</dbReference>
<keyword evidence="1 3" id="KW-0269">Exonuclease</keyword>
<dbReference type="Proteomes" id="UP000006238">
    <property type="component" value="Unassembled WGS sequence"/>
</dbReference>
<evidence type="ECO:0000313" key="3">
    <source>
        <dbReference type="EMBL" id="EFF68952.1"/>
    </source>
</evidence>
<evidence type="ECO:0000313" key="4">
    <source>
        <dbReference type="Proteomes" id="UP000006238"/>
    </source>
</evidence>
<reference evidence="3 4" key="1">
    <citation type="submission" date="2010-02" db="EMBL/GenBank/DDBJ databases">
        <authorList>
            <person name="Weinstock G."/>
            <person name="Sodergren E."/>
            <person name="Clifton S."/>
            <person name="Fulton L."/>
            <person name="Fulton B."/>
            <person name="Courtney L."/>
            <person name="Fronick C."/>
            <person name="Harrison M."/>
            <person name="Strong C."/>
            <person name="Farmer C."/>
            <person name="Delahaunty K."/>
            <person name="Markovic C."/>
            <person name="Hall O."/>
            <person name="Minx P."/>
            <person name="Tomlinson C."/>
            <person name="Mitreva M."/>
            <person name="Nelson J."/>
            <person name="Hou S."/>
            <person name="Wollam A."/>
            <person name="Pepin K.H."/>
            <person name="Johnson M."/>
            <person name="Bhonagiri V."/>
            <person name="Zhang X."/>
            <person name="Suruliraj S."/>
            <person name="Warren W."/>
            <person name="Chinwalla A."/>
            <person name="Mardis E.R."/>
            <person name="Wilson R.K."/>
        </authorList>
    </citation>
    <scope>NUCLEOTIDE SEQUENCE [LARGE SCALE GENOMIC DNA]</scope>
    <source>
        <strain evidence="3 4">DSM 2876</strain>
    </source>
</reference>
<gene>
    <name evidence="3" type="ORF">BUTYVIB_00756</name>
</gene>
<dbReference type="Pfam" id="PF00929">
    <property type="entry name" value="RNase_T"/>
    <property type="match status" value="1"/>
</dbReference>
<dbReference type="PANTHER" id="PTHR30231:SF41">
    <property type="entry name" value="DNA POLYMERASE III SUBUNIT EPSILON"/>
    <property type="match status" value="1"/>
</dbReference>
<dbReference type="Gene3D" id="3.30.420.10">
    <property type="entry name" value="Ribonuclease H-like superfamily/Ribonuclease H"/>
    <property type="match status" value="1"/>
</dbReference>
<dbReference type="InterPro" id="IPR036397">
    <property type="entry name" value="RNaseH_sf"/>
</dbReference>
<comment type="caution">
    <text evidence="3">The sequence shown here is derived from an EMBL/GenBank/DDBJ whole genome shotgun (WGS) entry which is preliminary data.</text>
</comment>
<keyword evidence="3" id="KW-0808">Transferase</keyword>
<feature type="domain" description="Exonuclease" evidence="2">
    <location>
        <begin position="4"/>
        <end position="168"/>
    </location>
</feature>
<protein>
    <submittedName>
        <fullName evidence="3">Exonuclease, DNA polymerase III, epsilon subunit family</fullName>
        <ecNumber evidence="3">2.7.7.7</ecNumber>
    </submittedName>
</protein>
<dbReference type="GeneID" id="98917295"/>
<dbReference type="GO" id="GO:0045004">
    <property type="term" value="P:DNA replication proofreading"/>
    <property type="evidence" value="ECO:0007669"/>
    <property type="project" value="TreeGrafter"/>
</dbReference>
<dbReference type="EC" id="2.7.7.7" evidence="3"/>
<name>D4RY52_9FIRM</name>
<dbReference type="GO" id="GO:0003677">
    <property type="term" value="F:DNA binding"/>
    <property type="evidence" value="ECO:0007669"/>
    <property type="project" value="InterPro"/>
</dbReference>
<dbReference type="GO" id="GO:0003887">
    <property type="term" value="F:DNA-directed DNA polymerase activity"/>
    <property type="evidence" value="ECO:0007669"/>
    <property type="project" value="UniProtKB-EC"/>
</dbReference>
<dbReference type="HOGENOM" id="CLU_047806_7_1_9"/>
<organism evidence="3 4">
    <name type="scientific">Eshraghiella crossota DSM 2876</name>
    <dbReference type="NCBI Taxonomy" id="511680"/>
    <lineage>
        <taxon>Bacteria</taxon>
        <taxon>Bacillati</taxon>
        <taxon>Bacillota</taxon>
        <taxon>Clostridia</taxon>
        <taxon>Lachnospirales</taxon>
        <taxon>Lachnospiraceae</taxon>
        <taxon>Eshraghiella</taxon>
    </lineage>
</organism>
<evidence type="ECO:0000256" key="1">
    <source>
        <dbReference type="ARBA" id="ARBA00022839"/>
    </source>
</evidence>
<sequence>MIKDFVAIDLETTGLSPYDNKIIELGAVRYRDGKPVDQYNTLINPGVHIPERITEITGIDDDMVSKAPYIDDELDRIMEFIGNDVILGHNVIFDYTFIAGALAGHSIEYSAEAIDTLKFAKKVLPANESKNLEHLCEMFDIVTIHHRAYEDAMSAANVYFRLCELSGEETIVEQYHFKKQKAAGITPKQVNYLKSLIERHNIKPDYIIENLTKSQASREIDRILSEYGIMRRQL</sequence>
<dbReference type="AlphaFoldDB" id="D4RY52"/>
<accession>D4RY52</accession>
<dbReference type="SUPFAM" id="SSF53098">
    <property type="entry name" value="Ribonuclease H-like"/>
    <property type="match status" value="1"/>
</dbReference>
<dbReference type="GO" id="GO:0008408">
    <property type="term" value="F:3'-5' exonuclease activity"/>
    <property type="evidence" value="ECO:0007669"/>
    <property type="project" value="TreeGrafter"/>
</dbReference>
<dbReference type="GO" id="GO:0005829">
    <property type="term" value="C:cytosol"/>
    <property type="evidence" value="ECO:0007669"/>
    <property type="project" value="TreeGrafter"/>
</dbReference>
<dbReference type="STRING" id="45851.BHV86_04995"/>
<proteinExistence type="predicted"/>
<keyword evidence="3" id="KW-0548">Nucleotidyltransferase</keyword>
<dbReference type="EMBL" id="ABWN01000022">
    <property type="protein sequence ID" value="EFF68952.1"/>
    <property type="molecule type" value="Genomic_DNA"/>
</dbReference>
<dbReference type="InterPro" id="IPR006054">
    <property type="entry name" value="DnaQ"/>
</dbReference>
<dbReference type="RefSeq" id="WP_005601836.1">
    <property type="nucleotide sequence ID" value="NZ_GG663521.1"/>
</dbReference>
<dbReference type="InterPro" id="IPR012337">
    <property type="entry name" value="RNaseH-like_sf"/>
</dbReference>
<dbReference type="CDD" id="cd06127">
    <property type="entry name" value="DEDDh"/>
    <property type="match status" value="1"/>
</dbReference>
<keyword evidence="1 3" id="KW-0540">Nuclease</keyword>
<dbReference type="InterPro" id="IPR013520">
    <property type="entry name" value="Ribonucl_H"/>
</dbReference>
<dbReference type="FunFam" id="3.30.420.10:FF:000045">
    <property type="entry name" value="3'-5' exonuclease DinG"/>
    <property type="match status" value="1"/>
</dbReference>
<dbReference type="SMART" id="SM00479">
    <property type="entry name" value="EXOIII"/>
    <property type="match status" value="1"/>
</dbReference>
<keyword evidence="1 3" id="KW-0378">Hydrolase</keyword>